<feature type="region of interest" description="Disordered" evidence="1">
    <location>
        <begin position="28"/>
        <end position="132"/>
    </location>
</feature>
<dbReference type="Pfam" id="PF14478">
    <property type="entry name" value="DUF4430"/>
    <property type="match status" value="1"/>
</dbReference>
<dbReference type="AlphaFoldDB" id="A0A4R6U8G2"/>
<feature type="compositionally biased region" description="Basic and acidic residues" evidence="1">
    <location>
        <begin position="33"/>
        <end position="54"/>
    </location>
</feature>
<dbReference type="EMBL" id="SNYJ01000002">
    <property type="protein sequence ID" value="TDQ42022.1"/>
    <property type="molecule type" value="Genomic_DNA"/>
</dbReference>
<keyword evidence="2" id="KW-0732">Signal</keyword>
<feature type="compositionally biased region" description="Low complexity" evidence="1">
    <location>
        <begin position="107"/>
        <end position="118"/>
    </location>
</feature>
<keyword evidence="5" id="KW-1185">Reference proteome</keyword>
<gene>
    <name evidence="4" type="ORF">EV213_10250</name>
</gene>
<name>A0A4R6U8G2_9BACI</name>
<reference evidence="4 5" key="1">
    <citation type="submission" date="2019-03" db="EMBL/GenBank/DDBJ databases">
        <title>Genomic Encyclopedia of Type Strains, Phase IV (KMG-IV): sequencing the most valuable type-strain genomes for metagenomic binning, comparative biology and taxonomic classification.</title>
        <authorList>
            <person name="Goeker M."/>
        </authorList>
    </citation>
    <scope>NUCLEOTIDE SEQUENCE [LARGE SCALE GENOMIC DNA]</scope>
    <source>
        <strain evidence="4 5">DSM 28697</strain>
    </source>
</reference>
<dbReference type="PROSITE" id="PS51257">
    <property type="entry name" value="PROKAR_LIPOPROTEIN"/>
    <property type="match status" value="1"/>
</dbReference>
<evidence type="ECO:0000256" key="2">
    <source>
        <dbReference type="SAM" id="SignalP"/>
    </source>
</evidence>
<organism evidence="4 5">
    <name type="scientific">Aureibacillus halotolerans</name>
    <dbReference type="NCBI Taxonomy" id="1508390"/>
    <lineage>
        <taxon>Bacteria</taxon>
        <taxon>Bacillati</taxon>
        <taxon>Bacillota</taxon>
        <taxon>Bacilli</taxon>
        <taxon>Bacillales</taxon>
        <taxon>Bacillaceae</taxon>
        <taxon>Aureibacillus</taxon>
    </lineage>
</organism>
<feature type="domain" description="Transcobalamin-like C-terminal" evidence="3">
    <location>
        <begin position="159"/>
        <end position="234"/>
    </location>
</feature>
<evidence type="ECO:0000259" key="3">
    <source>
        <dbReference type="Pfam" id="PF14478"/>
    </source>
</evidence>
<feature type="chain" id="PRO_5039059813" evidence="2">
    <location>
        <begin position="25"/>
        <end position="242"/>
    </location>
</feature>
<dbReference type="OrthoDB" id="2356646at2"/>
<feature type="compositionally biased region" description="Acidic residues" evidence="1">
    <location>
        <begin position="64"/>
        <end position="80"/>
    </location>
</feature>
<feature type="compositionally biased region" description="Basic and acidic residues" evidence="1">
    <location>
        <begin position="95"/>
        <end position="104"/>
    </location>
</feature>
<dbReference type="RefSeq" id="WP_133578921.1">
    <property type="nucleotide sequence ID" value="NZ_SNYJ01000002.1"/>
</dbReference>
<evidence type="ECO:0000313" key="5">
    <source>
        <dbReference type="Proteomes" id="UP000295632"/>
    </source>
</evidence>
<sequence>MKSNTNARSLLSALIVLIGLVACSSPSPLSVSEHAEKNELAQERKGIAEERFADNAEISSQSGDEIDLPQNEEVETDPPETPEKKPSTQGASLASEKEAPKTESDQPTAESSPPSASTTPPPKEQAVKEEAPKKSVVSISIIGLDGPLLNNASIPVEDGDSVFDVLVTSAKKERLPVDSSGAGALVYVRGIQSYYEFDHGPASGWMFTVNGVPGNKSAGATDVVEGDVIVWEYTTELPPPTP</sequence>
<dbReference type="Gene3D" id="2.170.130.30">
    <property type="match status" value="1"/>
</dbReference>
<comment type="caution">
    <text evidence="4">The sequence shown here is derived from an EMBL/GenBank/DDBJ whole genome shotgun (WGS) entry which is preliminary data.</text>
</comment>
<protein>
    <submittedName>
        <fullName evidence="4">Uncharacterized protein DUF4430</fullName>
    </submittedName>
</protein>
<dbReference type="InterPro" id="IPR027954">
    <property type="entry name" value="Transcobalamin-like_C"/>
</dbReference>
<evidence type="ECO:0000313" key="4">
    <source>
        <dbReference type="EMBL" id="TDQ42022.1"/>
    </source>
</evidence>
<dbReference type="Proteomes" id="UP000295632">
    <property type="component" value="Unassembled WGS sequence"/>
</dbReference>
<feature type="signal peptide" evidence="2">
    <location>
        <begin position="1"/>
        <end position="24"/>
    </location>
</feature>
<accession>A0A4R6U8G2</accession>
<evidence type="ECO:0000256" key="1">
    <source>
        <dbReference type="SAM" id="MobiDB-lite"/>
    </source>
</evidence>
<proteinExistence type="predicted"/>